<keyword evidence="3" id="KW-1185">Reference proteome</keyword>
<protein>
    <recommendedName>
        <fullName evidence="4">SMI1/KNR4 family protein</fullName>
    </recommendedName>
</protein>
<evidence type="ECO:0000256" key="1">
    <source>
        <dbReference type="SAM" id="MobiDB-lite"/>
    </source>
</evidence>
<dbReference type="OrthoDB" id="458118at2"/>
<proteinExistence type="predicted"/>
<name>A0A1M6JI53_9ACTN</name>
<organism evidence="2 3">
    <name type="scientific">Nocardiopsis flavescens</name>
    <dbReference type="NCBI Taxonomy" id="758803"/>
    <lineage>
        <taxon>Bacteria</taxon>
        <taxon>Bacillati</taxon>
        <taxon>Actinomycetota</taxon>
        <taxon>Actinomycetes</taxon>
        <taxon>Streptosporangiales</taxon>
        <taxon>Nocardiopsidaceae</taxon>
        <taxon>Nocardiopsis</taxon>
    </lineage>
</organism>
<sequence>MNEHQALDTPERWRAFLADYSAALVRTAPHTPRDRAGSLPEEAPWPGRAPARAQDVTAGPAGSASPPLPPSLRAFLAVSDGWSRPHGAAERVHGSADLRWFRESDTGADLIEIYGFEPQGAEDLLALFGRALEVAGHEEVWLLDPGDVRADGEWAAYVFHPGDGELERFADFGALMRAGLRLLRED</sequence>
<dbReference type="RefSeq" id="WP_084737188.1">
    <property type="nucleotide sequence ID" value="NZ_FQZK01000006.1"/>
</dbReference>
<gene>
    <name evidence="2" type="ORF">SAMN05421803_106145</name>
</gene>
<dbReference type="Proteomes" id="UP000184452">
    <property type="component" value="Unassembled WGS sequence"/>
</dbReference>
<reference evidence="2 3" key="1">
    <citation type="submission" date="2016-11" db="EMBL/GenBank/DDBJ databases">
        <authorList>
            <person name="Jaros S."/>
            <person name="Januszkiewicz K."/>
            <person name="Wedrychowicz H."/>
        </authorList>
    </citation>
    <scope>NUCLEOTIDE SEQUENCE [LARGE SCALE GENOMIC DNA]</scope>
    <source>
        <strain evidence="2 3">CGMCC 4.5723</strain>
    </source>
</reference>
<dbReference type="STRING" id="758803.SAMN05421803_106145"/>
<dbReference type="EMBL" id="FQZK01000006">
    <property type="protein sequence ID" value="SHJ46356.1"/>
    <property type="molecule type" value="Genomic_DNA"/>
</dbReference>
<feature type="region of interest" description="Disordered" evidence="1">
    <location>
        <begin position="29"/>
        <end position="67"/>
    </location>
</feature>
<evidence type="ECO:0008006" key="4">
    <source>
        <dbReference type="Google" id="ProtNLM"/>
    </source>
</evidence>
<dbReference type="AlphaFoldDB" id="A0A1M6JI53"/>
<evidence type="ECO:0000313" key="3">
    <source>
        <dbReference type="Proteomes" id="UP000184452"/>
    </source>
</evidence>
<evidence type="ECO:0000313" key="2">
    <source>
        <dbReference type="EMBL" id="SHJ46356.1"/>
    </source>
</evidence>
<accession>A0A1M6JI53</accession>